<dbReference type="InterPro" id="IPR018690">
    <property type="entry name" value="DUF2187"/>
</dbReference>
<proteinExistence type="predicted"/>
<reference evidence="2" key="2">
    <citation type="submission" date="2023-04" db="EMBL/GenBank/DDBJ databases">
        <title>Novel strain of Lactilactobacillus sakei and use thereof.</title>
        <authorList>
            <person name="Kim S.Y."/>
        </authorList>
    </citation>
    <scope>NUCLEOTIDE SEQUENCE</scope>
    <source>
        <strain evidence="2">HUP1</strain>
    </source>
</reference>
<evidence type="ECO:0000313" key="1">
    <source>
        <dbReference type="EMBL" id="SPE21878.1"/>
    </source>
</evidence>
<accession>A0A094XW75</accession>
<dbReference type="Proteomes" id="UP000239650">
    <property type="component" value="Unassembled WGS sequence"/>
</dbReference>
<evidence type="ECO:0000313" key="3">
    <source>
        <dbReference type="Proteomes" id="UP000239650"/>
    </source>
</evidence>
<dbReference type="Proteomes" id="UP001179858">
    <property type="component" value="Chromosome"/>
</dbReference>
<dbReference type="EMBL" id="CP122959">
    <property type="protein sequence ID" value="WGI19508.1"/>
    <property type="molecule type" value="Genomic_DNA"/>
</dbReference>
<dbReference type="GeneID" id="57133153"/>
<dbReference type="RefSeq" id="WP_016264607.1">
    <property type="nucleotide sequence ID" value="NZ_BJLN01000004.1"/>
</dbReference>
<gene>
    <name evidence="1" type="ORF">LAS9267_01566</name>
    <name evidence="2" type="ORF">QBD03_01840</name>
</gene>
<evidence type="ECO:0000313" key="2">
    <source>
        <dbReference type="EMBL" id="WGI19508.1"/>
    </source>
</evidence>
<protein>
    <submittedName>
        <fullName evidence="2">DUF2187 family protein</fullName>
    </submittedName>
</protein>
<reference evidence="1 3" key="1">
    <citation type="submission" date="2018-02" db="EMBL/GenBank/DDBJ databases">
        <authorList>
            <person name="Rodrigo-Torres L."/>
            <person name="Arahal R. D."/>
            <person name="Lucena T."/>
        </authorList>
    </citation>
    <scope>NUCLEOTIDE SEQUENCE [LARGE SCALE GENOMIC DNA]</scope>
    <source>
        <strain evidence="1 3">CECT 9267</strain>
    </source>
</reference>
<name>A0A094XW75_LATSK</name>
<sequence length="71" mass="7756">MDKENLNIGDLVTGKVNEDLESAFTGTVEKVYENSALVTITDFDAVDKANVSELNNKIVVNLKQLKAAKTK</sequence>
<dbReference type="AlphaFoldDB" id="A0A094XW75"/>
<dbReference type="Pfam" id="PF09953">
    <property type="entry name" value="DUF2187"/>
    <property type="match status" value="1"/>
</dbReference>
<dbReference type="EMBL" id="OKRC01000007">
    <property type="protein sequence ID" value="SPE21878.1"/>
    <property type="molecule type" value="Genomic_DNA"/>
</dbReference>
<organism evidence="1 3">
    <name type="scientific">Latilactobacillus sakei</name>
    <name type="common">Lactobacillus sakei</name>
    <dbReference type="NCBI Taxonomy" id="1599"/>
    <lineage>
        <taxon>Bacteria</taxon>
        <taxon>Bacillati</taxon>
        <taxon>Bacillota</taxon>
        <taxon>Bacilli</taxon>
        <taxon>Lactobacillales</taxon>
        <taxon>Lactobacillaceae</taxon>
        <taxon>Latilactobacillus</taxon>
    </lineage>
</organism>